<dbReference type="PANTHER" id="PTHR47268">
    <property type="entry name" value="ACYLPHOSPHATASE"/>
    <property type="match status" value="1"/>
</dbReference>
<evidence type="ECO:0000256" key="4">
    <source>
        <dbReference type="PROSITE-ProRule" id="PRU00520"/>
    </source>
</evidence>
<sequence>MKIRAHIFVEGFVQRVGFRWWCLREAEKTGITGWVRNLLDGRAEAVFEGSKDKLEEMLEKCREGSWAAKPTHIDSIWEQPTGEFDSFKILPSE</sequence>
<dbReference type="PANTHER" id="PTHR47268:SF4">
    <property type="entry name" value="ACYLPHOSPHATASE"/>
    <property type="match status" value="1"/>
</dbReference>
<protein>
    <recommendedName>
        <fullName evidence="2 4">acylphosphatase</fullName>
        <ecNumber evidence="2 4">3.6.1.7</ecNumber>
    </recommendedName>
</protein>
<dbReference type="Proteomes" id="UP000176741">
    <property type="component" value="Unassembled WGS sequence"/>
</dbReference>
<gene>
    <name evidence="7" type="ORF">A2771_00145</name>
</gene>
<dbReference type="InterPro" id="IPR036046">
    <property type="entry name" value="Acylphosphatase-like_dom_sf"/>
</dbReference>
<dbReference type="Gene3D" id="3.30.70.100">
    <property type="match status" value="1"/>
</dbReference>
<feature type="active site" evidence="4">
    <location>
        <position position="19"/>
    </location>
</feature>
<comment type="similarity">
    <text evidence="1 5">Belongs to the acylphosphatase family.</text>
</comment>
<feature type="domain" description="Acylphosphatase-like" evidence="6">
    <location>
        <begin position="4"/>
        <end position="91"/>
    </location>
</feature>
<keyword evidence="4" id="KW-0378">Hydrolase</keyword>
<dbReference type="InterPro" id="IPR020456">
    <property type="entry name" value="Acylphosphatase"/>
</dbReference>
<dbReference type="AlphaFoldDB" id="A0A1F7Y021"/>
<evidence type="ECO:0000259" key="6">
    <source>
        <dbReference type="PROSITE" id="PS51160"/>
    </source>
</evidence>
<name>A0A1F7Y021_9BACT</name>
<evidence type="ECO:0000256" key="1">
    <source>
        <dbReference type="ARBA" id="ARBA00005614"/>
    </source>
</evidence>
<reference evidence="7 8" key="1">
    <citation type="journal article" date="2016" name="Nat. Commun.">
        <title>Thousands of microbial genomes shed light on interconnected biogeochemical processes in an aquifer system.</title>
        <authorList>
            <person name="Anantharaman K."/>
            <person name="Brown C.T."/>
            <person name="Hug L.A."/>
            <person name="Sharon I."/>
            <person name="Castelle C.J."/>
            <person name="Probst A.J."/>
            <person name="Thomas B.C."/>
            <person name="Singh A."/>
            <person name="Wilkins M.J."/>
            <person name="Karaoz U."/>
            <person name="Brodie E.L."/>
            <person name="Williams K.H."/>
            <person name="Hubbard S.S."/>
            <person name="Banfield J.F."/>
        </authorList>
    </citation>
    <scope>NUCLEOTIDE SEQUENCE [LARGE SCALE GENOMIC DNA]</scope>
</reference>
<evidence type="ECO:0000256" key="2">
    <source>
        <dbReference type="ARBA" id="ARBA00012150"/>
    </source>
</evidence>
<comment type="catalytic activity">
    <reaction evidence="3 4">
        <text>an acyl phosphate + H2O = a carboxylate + phosphate + H(+)</text>
        <dbReference type="Rhea" id="RHEA:14965"/>
        <dbReference type="ChEBI" id="CHEBI:15377"/>
        <dbReference type="ChEBI" id="CHEBI:15378"/>
        <dbReference type="ChEBI" id="CHEBI:29067"/>
        <dbReference type="ChEBI" id="CHEBI:43474"/>
        <dbReference type="ChEBI" id="CHEBI:59918"/>
        <dbReference type="EC" id="3.6.1.7"/>
    </reaction>
</comment>
<dbReference type="SUPFAM" id="SSF54975">
    <property type="entry name" value="Acylphosphatase/BLUF domain-like"/>
    <property type="match status" value="1"/>
</dbReference>
<dbReference type="EC" id="3.6.1.7" evidence="2 4"/>
<accession>A0A1F7Y021</accession>
<dbReference type="PROSITE" id="PS51160">
    <property type="entry name" value="ACYLPHOSPHATASE_3"/>
    <property type="match status" value="1"/>
</dbReference>
<comment type="caution">
    <text evidence="7">The sequence shown here is derived from an EMBL/GenBank/DDBJ whole genome shotgun (WGS) entry which is preliminary data.</text>
</comment>
<dbReference type="GO" id="GO:0003998">
    <property type="term" value="F:acylphosphatase activity"/>
    <property type="evidence" value="ECO:0007669"/>
    <property type="project" value="UniProtKB-EC"/>
</dbReference>
<dbReference type="InterPro" id="IPR001792">
    <property type="entry name" value="Acylphosphatase-like_dom"/>
</dbReference>
<dbReference type="EMBL" id="MGGD01000029">
    <property type="protein sequence ID" value="OGM20641.1"/>
    <property type="molecule type" value="Genomic_DNA"/>
</dbReference>
<organism evidence="7 8">
    <name type="scientific">Candidatus Woesebacteria bacterium RIFCSPHIGHO2_01_FULL_38_26b</name>
    <dbReference type="NCBI Taxonomy" id="1802491"/>
    <lineage>
        <taxon>Bacteria</taxon>
        <taxon>Candidatus Woeseibacteriota</taxon>
    </lineage>
</organism>
<evidence type="ECO:0000256" key="3">
    <source>
        <dbReference type="ARBA" id="ARBA00047645"/>
    </source>
</evidence>
<proteinExistence type="inferred from homology"/>
<evidence type="ECO:0000313" key="7">
    <source>
        <dbReference type="EMBL" id="OGM20641.1"/>
    </source>
</evidence>
<feature type="active site" evidence="4">
    <location>
        <position position="37"/>
    </location>
</feature>
<evidence type="ECO:0000256" key="5">
    <source>
        <dbReference type="RuleBase" id="RU004168"/>
    </source>
</evidence>
<dbReference type="Pfam" id="PF00708">
    <property type="entry name" value="Acylphosphatase"/>
    <property type="match status" value="1"/>
</dbReference>
<evidence type="ECO:0000313" key="8">
    <source>
        <dbReference type="Proteomes" id="UP000176741"/>
    </source>
</evidence>